<sequence>MIETSSKINRKDKSISGLSGQKRKNSYFPNKISLASFIFNKSSIIMMFYL</sequence>
<dbReference type="Proteomes" id="UP000018719">
    <property type="component" value="Unassembled WGS sequence"/>
</dbReference>
<dbReference type="EMBL" id="AHMM02000015">
    <property type="protein sequence ID" value="EQA37671.1"/>
    <property type="molecule type" value="Genomic_DNA"/>
</dbReference>
<feature type="region of interest" description="Disordered" evidence="1">
    <location>
        <begin position="1"/>
        <end position="25"/>
    </location>
</feature>
<organism evidence="2 3">
    <name type="scientific">Leptospira inadai serovar Lyme str. 10</name>
    <dbReference type="NCBI Taxonomy" id="1049790"/>
    <lineage>
        <taxon>Bacteria</taxon>
        <taxon>Pseudomonadati</taxon>
        <taxon>Spirochaetota</taxon>
        <taxon>Spirochaetia</taxon>
        <taxon>Leptospirales</taxon>
        <taxon>Leptospiraceae</taxon>
        <taxon>Leptospira</taxon>
    </lineage>
</organism>
<evidence type="ECO:0000313" key="3">
    <source>
        <dbReference type="Proteomes" id="UP000018719"/>
    </source>
</evidence>
<evidence type="ECO:0000256" key="1">
    <source>
        <dbReference type="SAM" id="MobiDB-lite"/>
    </source>
</evidence>
<proteinExistence type="predicted"/>
<comment type="caution">
    <text evidence="2">The sequence shown here is derived from an EMBL/GenBank/DDBJ whole genome shotgun (WGS) entry which is preliminary data.</text>
</comment>
<name>V6HCL7_9LEPT</name>
<dbReference type="AlphaFoldDB" id="V6HCL7"/>
<evidence type="ECO:0000313" key="2">
    <source>
        <dbReference type="EMBL" id="EQA37671.1"/>
    </source>
</evidence>
<gene>
    <name evidence="2" type="ORF">LEP1GSC047_3610</name>
</gene>
<accession>V6HCL7</accession>
<dbReference type="STRING" id="1049790.LEP1GSC047_3610"/>
<protein>
    <submittedName>
        <fullName evidence="2">Uncharacterized protein</fullName>
    </submittedName>
</protein>
<reference evidence="2 3" key="1">
    <citation type="submission" date="2013-05" db="EMBL/GenBank/DDBJ databases">
        <authorList>
            <person name="Harkins D.M."/>
            <person name="Durkin A.S."/>
            <person name="Brinkac L.M."/>
            <person name="Haft D.H."/>
            <person name="Selengut J.D."/>
            <person name="Sanka R."/>
            <person name="DePew J."/>
            <person name="Purushe J."/>
            <person name="Hartskeerl R.A."/>
            <person name="Ahmed A."/>
            <person name="van der Linden H."/>
            <person name="Goris M.G.A."/>
            <person name="Vinetz J.M."/>
            <person name="Sutton G.G."/>
            <person name="Nierman W.C."/>
            <person name="Fouts D.E."/>
        </authorList>
    </citation>
    <scope>NUCLEOTIDE SEQUENCE [LARGE SCALE GENOMIC DNA]</scope>
    <source>
        <strain evidence="2 3">10</strain>
    </source>
</reference>